<evidence type="ECO:0000256" key="5">
    <source>
        <dbReference type="ARBA" id="ARBA00023136"/>
    </source>
</evidence>
<evidence type="ECO:0000259" key="8">
    <source>
        <dbReference type="PROSITE" id="PS50850"/>
    </source>
</evidence>
<evidence type="ECO:0000256" key="1">
    <source>
        <dbReference type="ARBA" id="ARBA00004141"/>
    </source>
</evidence>
<dbReference type="Gene3D" id="1.20.1250.20">
    <property type="entry name" value="MFS general substrate transporter like domains"/>
    <property type="match status" value="1"/>
</dbReference>
<feature type="transmembrane region" description="Helical" evidence="7">
    <location>
        <begin position="171"/>
        <end position="192"/>
    </location>
</feature>
<evidence type="ECO:0000313" key="10">
    <source>
        <dbReference type="Proteomes" id="UP001390339"/>
    </source>
</evidence>
<feature type="transmembrane region" description="Helical" evidence="7">
    <location>
        <begin position="381"/>
        <end position="402"/>
    </location>
</feature>
<evidence type="ECO:0000256" key="4">
    <source>
        <dbReference type="ARBA" id="ARBA00022989"/>
    </source>
</evidence>
<keyword evidence="2" id="KW-0813">Transport</keyword>
<feature type="transmembrane region" description="Helical" evidence="7">
    <location>
        <begin position="355"/>
        <end position="374"/>
    </location>
</feature>
<dbReference type="InterPro" id="IPR011701">
    <property type="entry name" value="MFS"/>
</dbReference>
<feature type="transmembrane region" description="Helical" evidence="7">
    <location>
        <begin position="116"/>
        <end position="135"/>
    </location>
</feature>
<comment type="subcellular location">
    <subcellularLocation>
        <location evidence="1">Membrane</location>
        <topology evidence="1">Multi-pass membrane protein</topology>
    </subcellularLocation>
</comment>
<gene>
    <name evidence="9" type="ORF">PGQ11_012559</name>
</gene>
<accession>A0ABR2I392</accession>
<dbReference type="Pfam" id="PF07690">
    <property type="entry name" value="MFS_1"/>
    <property type="match status" value="1"/>
</dbReference>
<keyword evidence="4 7" id="KW-1133">Transmembrane helix</keyword>
<evidence type="ECO:0000256" key="2">
    <source>
        <dbReference type="ARBA" id="ARBA00022448"/>
    </source>
</evidence>
<feature type="transmembrane region" description="Helical" evidence="7">
    <location>
        <begin position="204"/>
        <end position="224"/>
    </location>
</feature>
<keyword evidence="3 7" id="KW-0812">Transmembrane</keyword>
<sequence length="559" mass="59584">MAEKTNDTTGMVAEKPTGSSEPSLDNNDAGGGGGWVMDTSDFPGPKALIFIMIALFLAMFTNNLDATIIATAIPAITDEFHTIQDVAWYVSSTFLTFASFQSTWGKAYKYFPIKTTFMVSLFIFELGSLICALAPTSTAFIVGRAIAGAGAAGVSSGVFIIIAFSAPPQHVPAYMGVAGATYAIAALVGPLLGGVLTRDVTWRWCFWINLPIGAVTAVLIVFVYRTPKAASPQPATWREKLLQMDLGGTFLIMAAVVCFILAFQWGGVSLPWNDSKVIGTLVGFALISLLFVANEWWMGDRALLEPRLMRIRRIWSNCAHVFFISGGFFVLIYYLPIYFQSVQGVDPLQSGVRNLPVIIGCFFSILAGFLVAANGRLWGPLMAVGALVATVGGGLLYTFNISTPTREWIGYQALTGIGTGITMQIPMMANQAAVSPMDISAVSAITLFFQIIGGSLCVSGAQAAFASVMVKSAAQYVPGIDTEQLISVGATQLRSVYPPEQIDGIVHAYMDGLKTVFAFGIALLGLSFVFTLVPKWDELRPGAASAKNESSGDNGSQGV</sequence>
<feature type="transmembrane region" description="Helical" evidence="7">
    <location>
        <begin position="516"/>
        <end position="533"/>
    </location>
</feature>
<organism evidence="9 10">
    <name type="scientific">Apiospora arundinis</name>
    <dbReference type="NCBI Taxonomy" id="335852"/>
    <lineage>
        <taxon>Eukaryota</taxon>
        <taxon>Fungi</taxon>
        <taxon>Dikarya</taxon>
        <taxon>Ascomycota</taxon>
        <taxon>Pezizomycotina</taxon>
        <taxon>Sordariomycetes</taxon>
        <taxon>Xylariomycetidae</taxon>
        <taxon>Amphisphaeriales</taxon>
        <taxon>Apiosporaceae</taxon>
        <taxon>Apiospora</taxon>
    </lineage>
</organism>
<evidence type="ECO:0000313" key="9">
    <source>
        <dbReference type="EMBL" id="KAK8856647.1"/>
    </source>
</evidence>
<comment type="caution">
    <text evidence="9">The sequence shown here is derived from an EMBL/GenBank/DDBJ whole genome shotgun (WGS) entry which is preliminary data.</text>
</comment>
<keyword evidence="10" id="KW-1185">Reference proteome</keyword>
<feature type="region of interest" description="Disordered" evidence="6">
    <location>
        <begin position="1"/>
        <end position="30"/>
    </location>
</feature>
<feature type="transmembrane region" description="Helical" evidence="7">
    <location>
        <begin position="141"/>
        <end position="164"/>
    </location>
</feature>
<feature type="domain" description="Major facilitator superfamily (MFS) profile" evidence="8">
    <location>
        <begin position="51"/>
        <end position="537"/>
    </location>
</feature>
<dbReference type="Gene3D" id="1.20.1720.10">
    <property type="entry name" value="Multidrug resistance protein D"/>
    <property type="match status" value="1"/>
</dbReference>
<evidence type="ECO:0000256" key="6">
    <source>
        <dbReference type="SAM" id="MobiDB-lite"/>
    </source>
</evidence>
<feature type="compositionally biased region" description="Polar residues" evidence="6">
    <location>
        <begin position="17"/>
        <end position="26"/>
    </location>
</feature>
<feature type="transmembrane region" description="Helical" evidence="7">
    <location>
        <begin position="314"/>
        <end position="335"/>
    </location>
</feature>
<dbReference type="Proteomes" id="UP001390339">
    <property type="component" value="Unassembled WGS sequence"/>
</dbReference>
<dbReference type="InterPro" id="IPR020846">
    <property type="entry name" value="MFS_dom"/>
</dbReference>
<dbReference type="PANTHER" id="PTHR23501">
    <property type="entry name" value="MAJOR FACILITATOR SUPERFAMILY"/>
    <property type="match status" value="1"/>
</dbReference>
<name>A0ABR2I392_9PEZI</name>
<dbReference type="InterPro" id="IPR036259">
    <property type="entry name" value="MFS_trans_sf"/>
</dbReference>
<feature type="transmembrane region" description="Helical" evidence="7">
    <location>
        <begin position="441"/>
        <end position="465"/>
    </location>
</feature>
<protein>
    <submittedName>
        <fullName evidence="9">Major Facilitator Superfamily protein</fullName>
    </submittedName>
</protein>
<feature type="transmembrane region" description="Helical" evidence="7">
    <location>
        <begin position="245"/>
        <end position="265"/>
    </location>
</feature>
<keyword evidence="5 7" id="KW-0472">Membrane</keyword>
<proteinExistence type="predicted"/>
<reference evidence="9 10" key="1">
    <citation type="journal article" date="2024" name="IMA Fungus">
        <title>Apiospora arundinis, a panoply of carbohydrate-active enzymes and secondary metabolites.</title>
        <authorList>
            <person name="Sorensen T."/>
            <person name="Petersen C."/>
            <person name="Muurmann A.T."/>
            <person name="Christiansen J.V."/>
            <person name="Brundto M.L."/>
            <person name="Overgaard C.K."/>
            <person name="Boysen A.T."/>
            <person name="Wollenberg R.D."/>
            <person name="Larsen T.O."/>
            <person name="Sorensen J.L."/>
            <person name="Nielsen K.L."/>
            <person name="Sondergaard T.E."/>
        </authorList>
    </citation>
    <scope>NUCLEOTIDE SEQUENCE [LARGE SCALE GENOMIC DNA]</scope>
    <source>
        <strain evidence="9 10">AAU 773</strain>
    </source>
</reference>
<evidence type="ECO:0000256" key="3">
    <source>
        <dbReference type="ARBA" id="ARBA00022692"/>
    </source>
</evidence>
<evidence type="ECO:0000256" key="7">
    <source>
        <dbReference type="SAM" id="Phobius"/>
    </source>
</evidence>
<feature type="transmembrane region" description="Helical" evidence="7">
    <location>
        <begin position="277"/>
        <end position="293"/>
    </location>
</feature>
<dbReference type="SUPFAM" id="SSF103473">
    <property type="entry name" value="MFS general substrate transporter"/>
    <property type="match status" value="1"/>
</dbReference>
<feature type="transmembrane region" description="Helical" evidence="7">
    <location>
        <begin position="47"/>
        <end position="74"/>
    </location>
</feature>
<dbReference type="EMBL" id="JAPCWZ010000007">
    <property type="protein sequence ID" value="KAK8856647.1"/>
    <property type="molecule type" value="Genomic_DNA"/>
</dbReference>
<dbReference type="PROSITE" id="PS50850">
    <property type="entry name" value="MFS"/>
    <property type="match status" value="1"/>
</dbReference>
<dbReference type="CDD" id="cd17502">
    <property type="entry name" value="MFS_Azr1_MDR_like"/>
    <property type="match status" value="1"/>
</dbReference>
<dbReference type="PANTHER" id="PTHR23501:SF177">
    <property type="entry name" value="MAJOR FACILITATOR SUPERFAMILY (MFS) PROFILE DOMAIN-CONTAINING PROTEIN-RELATED"/>
    <property type="match status" value="1"/>
</dbReference>